<feature type="domain" description="YjeF C-terminal" evidence="7">
    <location>
        <begin position="10"/>
        <end position="289"/>
    </location>
</feature>
<proteinExistence type="inferred from homology"/>
<evidence type="ECO:0000256" key="1">
    <source>
        <dbReference type="ARBA" id="ARBA00022741"/>
    </source>
</evidence>
<dbReference type="STRING" id="262898.GA0070564_102285"/>
<dbReference type="AlphaFoldDB" id="A0A1C4WI10"/>
<evidence type="ECO:0000259" key="7">
    <source>
        <dbReference type="PROSITE" id="PS51383"/>
    </source>
</evidence>
<evidence type="ECO:0000256" key="5">
    <source>
        <dbReference type="ARBA" id="ARBA00023239"/>
    </source>
</evidence>
<dbReference type="InterPro" id="IPR000631">
    <property type="entry name" value="CARKD"/>
</dbReference>
<dbReference type="OrthoDB" id="9806925at2"/>
<name>A0A1C4WI10_9ACTN</name>
<dbReference type="PROSITE" id="PS51383">
    <property type="entry name" value="YJEF_C_3"/>
    <property type="match status" value="1"/>
</dbReference>
<keyword evidence="5 6" id="KW-0456">Lyase</keyword>
<gene>
    <name evidence="6" type="primary">nnrD</name>
    <name evidence="8" type="ORF">GA0070564_102285</name>
</gene>
<evidence type="ECO:0000256" key="6">
    <source>
        <dbReference type="HAMAP-Rule" id="MF_01965"/>
    </source>
</evidence>
<dbReference type="InterPro" id="IPR029056">
    <property type="entry name" value="Ribokinase-like"/>
</dbReference>
<dbReference type="GO" id="GO:0016301">
    <property type="term" value="F:kinase activity"/>
    <property type="evidence" value="ECO:0007669"/>
    <property type="project" value="UniProtKB-KW"/>
</dbReference>
<feature type="binding site" evidence="6">
    <location>
        <position position="229"/>
    </location>
    <ligand>
        <name>AMP</name>
        <dbReference type="ChEBI" id="CHEBI:456215"/>
    </ligand>
</feature>
<dbReference type="PANTHER" id="PTHR12592">
    <property type="entry name" value="ATP-DEPENDENT (S)-NAD(P)H-HYDRATE DEHYDRATASE FAMILY MEMBER"/>
    <property type="match status" value="1"/>
</dbReference>
<keyword evidence="9" id="KW-1185">Reference proteome</keyword>
<dbReference type="EMBL" id="FMCX01000002">
    <property type="protein sequence ID" value="SCE95842.1"/>
    <property type="molecule type" value="Genomic_DNA"/>
</dbReference>
<keyword evidence="3 6" id="KW-0521">NADP</keyword>
<comment type="similarity">
    <text evidence="6">Belongs to the NnrD/CARKD family.</text>
</comment>
<keyword evidence="1 6" id="KW-0547">Nucleotide-binding</keyword>
<comment type="caution">
    <text evidence="6">Lacks conserved residue(s) required for the propagation of feature annotation.</text>
</comment>
<protein>
    <recommendedName>
        <fullName evidence="6">ADP-dependent (S)-NAD(P)H-hydrate dehydratase</fullName>
        <ecNumber evidence="6">4.2.1.136</ecNumber>
    </recommendedName>
    <alternativeName>
        <fullName evidence="6">ADP-dependent NAD(P)HX dehydratase</fullName>
    </alternativeName>
</protein>
<accession>A0A1C4WI10</accession>
<sequence>MPNRSDSLVITPALLREWALPVPSGGKDARGTVLVVGGSRFTPGAVLLAGVAALRAGAGVLQLAAAESTAAALSIQVPEALVVGLPETPAGAVAGRAGDQLRELAGEATVVTLGPGLNDIDETRELLELILDATGPETSLVLDAYALGALSHSPDLLVGSGRPVVLTPNLTEARHLLDRDPGDDLDAEAAELARRYDAVVSLYGHIATPQGGSWREESGDAGLGTSGSGDVRAGLLAGLLSRGAEPAQAACWAAFAHAVSGQRLVPRYGRIGFLARELLDEIPHTLATV</sequence>
<dbReference type="GO" id="GO:0110051">
    <property type="term" value="P:metabolite repair"/>
    <property type="evidence" value="ECO:0007669"/>
    <property type="project" value="TreeGrafter"/>
</dbReference>
<comment type="subunit">
    <text evidence="6">Homotetramer.</text>
</comment>
<evidence type="ECO:0000256" key="3">
    <source>
        <dbReference type="ARBA" id="ARBA00022857"/>
    </source>
</evidence>
<keyword evidence="8" id="KW-0418">Kinase</keyword>
<dbReference type="RefSeq" id="WP_091605468.1">
    <property type="nucleotide sequence ID" value="NZ_FMCX01000002.1"/>
</dbReference>
<dbReference type="NCBIfam" id="TIGR00196">
    <property type="entry name" value="yjeF_cterm"/>
    <property type="match status" value="1"/>
</dbReference>
<dbReference type="SUPFAM" id="SSF53613">
    <property type="entry name" value="Ribokinase-like"/>
    <property type="match status" value="1"/>
</dbReference>
<feature type="binding site" evidence="6">
    <location>
        <position position="45"/>
    </location>
    <ligand>
        <name>(6S)-NADPHX</name>
        <dbReference type="ChEBI" id="CHEBI:64076"/>
    </ligand>
</feature>
<dbReference type="Proteomes" id="UP000199504">
    <property type="component" value="Unassembled WGS sequence"/>
</dbReference>
<dbReference type="CDD" id="cd01171">
    <property type="entry name" value="YXKO-related"/>
    <property type="match status" value="1"/>
</dbReference>
<dbReference type="GO" id="GO:0052855">
    <property type="term" value="F:ADP-dependent NAD(P)H-hydrate dehydratase activity"/>
    <property type="evidence" value="ECO:0007669"/>
    <property type="project" value="UniProtKB-UniRule"/>
</dbReference>
<keyword evidence="4 6" id="KW-0520">NAD</keyword>
<dbReference type="GO" id="GO:0046496">
    <property type="term" value="P:nicotinamide nucleotide metabolic process"/>
    <property type="evidence" value="ECO:0007669"/>
    <property type="project" value="UniProtKB-UniRule"/>
</dbReference>
<comment type="function">
    <text evidence="6">Catalyzes the dehydration of the S-form of NAD(P)HX at the expense of ADP, which is converted to AMP. Together with NAD(P)HX epimerase, which catalyzes the epimerization of the S- and R-forms, the enzyme allows the repair of both epimers of NAD(P)HX, a damaged form of NAD(P)H that is a result of enzymatic or heat-dependent hydration.</text>
</comment>
<comment type="catalytic activity">
    <reaction evidence="6">
        <text>(6S)-NADPHX + ADP = AMP + phosphate + NADPH + H(+)</text>
        <dbReference type="Rhea" id="RHEA:32235"/>
        <dbReference type="ChEBI" id="CHEBI:15378"/>
        <dbReference type="ChEBI" id="CHEBI:43474"/>
        <dbReference type="ChEBI" id="CHEBI:57783"/>
        <dbReference type="ChEBI" id="CHEBI:64076"/>
        <dbReference type="ChEBI" id="CHEBI:456215"/>
        <dbReference type="ChEBI" id="CHEBI:456216"/>
        <dbReference type="EC" id="4.2.1.136"/>
    </reaction>
</comment>
<evidence type="ECO:0000256" key="4">
    <source>
        <dbReference type="ARBA" id="ARBA00023027"/>
    </source>
</evidence>
<comment type="catalytic activity">
    <reaction evidence="6">
        <text>(6S)-NADHX + ADP = AMP + phosphate + NADH + H(+)</text>
        <dbReference type="Rhea" id="RHEA:32223"/>
        <dbReference type="ChEBI" id="CHEBI:15378"/>
        <dbReference type="ChEBI" id="CHEBI:43474"/>
        <dbReference type="ChEBI" id="CHEBI:57945"/>
        <dbReference type="ChEBI" id="CHEBI:64074"/>
        <dbReference type="ChEBI" id="CHEBI:456215"/>
        <dbReference type="ChEBI" id="CHEBI:456216"/>
        <dbReference type="EC" id="4.2.1.136"/>
    </reaction>
</comment>
<evidence type="ECO:0000313" key="9">
    <source>
        <dbReference type="Proteomes" id="UP000199504"/>
    </source>
</evidence>
<dbReference type="GO" id="GO:0005524">
    <property type="term" value="F:ATP binding"/>
    <property type="evidence" value="ECO:0007669"/>
    <property type="project" value="UniProtKB-KW"/>
</dbReference>
<dbReference type="PANTHER" id="PTHR12592:SF0">
    <property type="entry name" value="ATP-DEPENDENT (S)-NAD(P)H-HYDRATE DEHYDRATASE"/>
    <property type="match status" value="1"/>
</dbReference>
<organism evidence="8 9">
    <name type="scientific">Micromonospora mirobrigensis</name>
    <dbReference type="NCBI Taxonomy" id="262898"/>
    <lineage>
        <taxon>Bacteria</taxon>
        <taxon>Bacillati</taxon>
        <taxon>Actinomycetota</taxon>
        <taxon>Actinomycetes</taxon>
        <taxon>Micromonosporales</taxon>
        <taxon>Micromonosporaceae</taxon>
        <taxon>Micromonospora</taxon>
    </lineage>
</organism>
<keyword evidence="2 6" id="KW-0067">ATP-binding</keyword>
<comment type="cofactor">
    <cofactor evidence="6">
        <name>Mg(2+)</name>
        <dbReference type="ChEBI" id="CHEBI:18420"/>
    </cofactor>
</comment>
<keyword evidence="8" id="KW-0808">Transferase</keyword>
<dbReference type="HAMAP" id="MF_01965">
    <property type="entry name" value="NADHX_dehydratase"/>
    <property type="match status" value="1"/>
</dbReference>
<dbReference type="Gene3D" id="3.40.1190.20">
    <property type="match status" value="1"/>
</dbReference>
<evidence type="ECO:0000313" key="8">
    <source>
        <dbReference type="EMBL" id="SCE95842.1"/>
    </source>
</evidence>
<feature type="binding site" evidence="6">
    <location>
        <position position="230"/>
    </location>
    <ligand>
        <name>(6S)-NADPHX</name>
        <dbReference type="ChEBI" id="CHEBI:64076"/>
    </ligand>
</feature>
<evidence type="ECO:0000256" key="2">
    <source>
        <dbReference type="ARBA" id="ARBA00022840"/>
    </source>
</evidence>
<reference evidence="9" key="1">
    <citation type="submission" date="2016-06" db="EMBL/GenBank/DDBJ databases">
        <authorList>
            <person name="Varghese N."/>
            <person name="Submissions Spin"/>
        </authorList>
    </citation>
    <scope>NUCLEOTIDE SEQUENCE [LARGE SCALE GENOMIC DNA]</scope>
    <source>
        <strain evidence="9">DSM 44830</strain>
    </source>
</reference>
<dbReference type="GO" id="GO:0052856">
    <property type="term" value="F:NAD(P)HX epimerase activity"/>
    <property type="evidence" value="ECO:0007669"/>
    <property type="project" value="TreeGrafter"/>
</dbReference>
<dbReference type="Pfam" id="PF01256">
    <property type="entry name" value="Carb_kinase"/>
    <property type="match status" value="1"/>
</dbReference>
<feature type="binding site" evidence="6">
    <location>
        <position position="116"/>
    </location>
    <ligand>
        <name>(6S)-NADPHX</name>
        <dbReference type="ChEBI" id="CHEBI:64076"/>
    </ligand>
</feature>
<dbReference type="EC" id="4.2.1.136" evidence="6"/>